<keyword evidence="2" id="KW-0238">DNA-binding</keyword>
<dbReference type="Proteomes" id="UP000253987">
    <property type="component" value="Unassembled WGS sequence"/>
</dbReference>
<dbReference type="InterPro" id="IPR018060">
    <property type="entry name" value="HTH_AraC"/>
</dbReference>
<dbReference type="PANTHER" id="PTHR47894:SF1">
    <property type="entry name" value="HTH-TYPE TRANSCRIPTIONAL REGULATOR VQSM"/>
    <property type="match status" value="1"/>
</dbReference>
<comment type="caution">
    <text evidence="5">The sequence shown here is derived from an EMBL/GenBank/DDBJ whole genome shotgun (WGS) entry which is preliminary data.</text>
</comment>
<reference evidence="5 6" key="2">
    <citation type="submission" date="2018-06" db="EMBL/GenBank/DDBJ databases">
        <title>Marinobactersediminissp. nov, a moderately halophilic bacterium isolated from marine solar saltern.</title>
        <authorList>
            <person name="Zhang Y."/>
        </authorList>
    </citation>
    <scope>NUCLEOTIDE SEQUENCE [LARGE SCALE GENOMIC DNA]</scope>
    <source>
        <strain evidence="5 6">F01</strain>
    </source>
</reference>
<dbReference type="PANTHER" id="PTHR47894">
    <property type="entry name" value="HTH-TYPE TRANSCRIPTIONAL REGULATOR GADX"/>
    <property type="match status" value="1"/>
</dbReference>
<evidence type="ECO:0000313" key="6">
    <source>
        <dbReference type="Proteomes" id="UP000253987"/>
    </source>
</evidence>
<accession>A0A2V4A1G6</accession>
<dbReference type="Pfam" id="PF12833">
    <property type="entry name" value="HTH_18"/>
    <property type="match status" value="1"/>
</dbReference>
<keyword evidence="6" id="KW-1185">Reference proteome</keyword>
<dbReference type="Gene3D" id="1.10.10.60">
    <property type="entry name" value="Homeodomain-like"/>
    <property type="match status" value="1"/>
</dbReference>
<proteinExistence type="predicted"/>
<dbReference type="GO" id="GO:0003700">
    <property type="term" value="F:DNA-binding transcription factor activity"/>
    <property type="evidence" value="ECO:0007669"/>
    <property type="project" value="InterPro"/>
</dbReference>
<dbReference type="PROSITE" id="PS01124">
    <property type="entry name" value="HTH_ARAC_FAMILY_2"/>
    <property type="match status" value="1"/>
</dbReference>
<dbReference type="RefSeq" id="WP_114611948.1">
    <property type="nucleotide sequence ID" value="NZ_VMBE01000002.1"/>
</dbReference>
<evidence type="ECO:0000256" key="2">
    <source>
        <dbReference type="ARBA" id="ARBA00023125"/>
    </source>
</evidence>
<keyword evidence="3" id="KW-0804">Transcription</keyword>
<dbReference type="SUPFAM" id="SSF46689">
    <property type="entry name" value="Homeodomain-like"/>
    <property type="match status" value="1"/>
</dbReference>
<dbReference type="EMBL" id="QFWX01000002">
    <property type="protein sequence ID" value="PXX92394.1"/>
    <property type="molecule type" value="Genomic_DNA"/>
</dbReference>
<evidence type="ECO:0000259" key="4">
    <source>
        <dbReference type="PROSITE" id="PS01124"/>
    </source>
</evidence>
<evidence type="ECO:0000313" key="5">
    <source>
        <dbReference type="EMBL" id="PXX92394.1"/>
    </source>
</evidence>
<keyword evidence="1" id="KW-0805">Transcription regulation</keyword>
<gene>
    <name evidence="5" type="ORF">DIT71_04125</name>
</gene>
<dbReference type="AlphaFoldDB" id="A0A2V4A1G6"/>
<evidence type="ECO:0000256" key="3">
    <source>
        <dbReference type="ARBA" id="ARBA00023163"/>
    </source>
</evidence>
<dbReference type="InterPro" id="IPR009057">
    <property type="entry name" value="Homeodomain-like_sf"/>
</dbReference>
<protein>
    <recommendedName>
        <fullName evidence="4">HTH araC/xylS-type domain-containing protein</fullName>
    </recommendedName>
</protein>
<name>A0A2V4A1G6_9GAMM</name>
<organism evidence="5 6">
    <name type="scientific">Marinobacter vulgaris</name>
    <dbReference type="NCBI Taxonomy" id="1928331"/>
    <lineage>
        <taxon>Bacteria</taxon>
        <taxon>Pseudomonadati</taxon>
        <taxon>Pseudomonadota</taxon>
        <taxon>Gammaproteobacteria</taxon>
        <taxon>Pseudomonadales</taxon>
        <taxon>Marinobacteraceae</taxon>
        <taxon>Marinobacter</taxon>
    </lineage>
</organism>
<dbReference type="OrthoDB" id="6816069at2"/>
<dbReference type="GO" id="GO:0005829">
    <property type="term" value="C:cytosol"/>
    <property type="evidence" value="ECO:0007669"/>
    <property type="project" value="TreeGrafter"/>
</dbReference>
<evidence type="ECO:0000256" key="1">
    <source>
        <dbReference type="ARBA" id="ARBA00023015"/>
    </source>
</evidence>
<feature type="domain" description="HTH araC/xylS-type" evidence="4">
    <location>
        <begin position="18"/>
        <end position="63"/>
    </location>
</feature>
<dbReference type="GO" id="GO:0000976">
    <property type="term" value="F:transcription cis-regulatory region binding"/>
    <property type="evidence" value="ECO:0007669"/>
    <property type="project" value="TreeGrafter"/>
</dbReference>
<reference evidence="6" key="1">
    <citation type="submission" date="2018-05" db="EMBL/GenBank/DDBJ databases">
        <authorList>
            <person name="Lu D."/>
        </authorList>
    </citation>
    <scope>NUCLEOTIDE SEQUENCE [LARGE SCALE GENOMIC DNA]</scope>
    <source>
        <strain evidence="6">F01</strain>
    </source>
</reference>
<sequence length="65" mass="7461">MAYRRHHPALACGRASWRALQSVADTNASLPEIAESLGFAEVSTFYRAFRRWTGSPPVRWRKQQN</sequence>